<evidence type="ECO:0000313" key="3">
    <source>
        <dbReference type="EMBL" id="PNX77692.1"/>
    </source>
</evidence>
<comment type="caution">
    <text evidence="3">The sequence shown here is derived from an EMBL/GenBank/DDBJ whole genome shotgun (WGS) entry which is preliminary data.</text>
</comment>
<dbReference type="CDD" id="cd09272">
    <property type="entry name" value="RNase_HI_RT_Ty1"/>
    <property type="match status" value="1"/>
</dbReference>
<reference evidence="3 4" key="2">
    <citation type="journal article" date="2017" name="Front. Plant Sci.">
        <title>Gene Classification and Mining of Molecular Markers Useful in Red Clover (Trifolium pratense) Breeding.</title>
        <authorList>
            <person name="Istvanek J."/>
            <person name="Dluhosova J."/>
            <person name="Dluhos P."/>
            <person name="Patkova L."/>
            <person name="Nedelnik J."/>
            <person name="Repkova J."/>
        </authorList>
    </citation>
    <scope>NUCLEOTIDE SEQUENCE [LARGE SCALE GENOMIC DNA]</scope>
    <source>
        <strain evidence="4">cv. Tatra</strain>
        <tissue evidence="3">Young leaves</tissue>
    </source>
</reference>
<dbReference type="ExpressionAtlas" id="A0A2K3LGM3">
    <property type="expression patterns" value="baseline"/>
</dbReference>
<feature type="domain" description="Reverse transcriptase Ty1/copia-type" evidence="2">
    <location>
        <begin position="132"/>
        <end position="372"/>
    </location>
</feature>
<gene>
    <name evidence="3" type="ORF">L195_g033661</name>
</gene>
<sequence>MTMSLLPLHFDDNISTNLPHDTIPTPTASLANPSPTQINPPNLRKSTRIKHSPLHLQDYICTAFHDSPNQSSGTLYPISQYVSYSNLSNSQCRFSLSLTTQHEPKTFTDANKYECWRQAMKVELAALERTGTWKLVDIPPNVKPIGCRWVYKIKYHADGTVERYKARLVAKGYNQIEGLDYFETYSPVAKVTTVRLVIALASIHNWFLHQLDVNNAFLHGELQEDVYMVVPPGVTPHKPNQVCKLLKSLYGLKQASRKWYEKLTSTLLQHQYHQASSDHSVFIKKTDASFTILLVYVDDVILAGTSLVEFQHIKSVLHDSFQIKDLGTLKYFLGLEVSHSTQGISLCQRNYCLDLLNDTGLLGAKPVSTPSEPSIKLHHDNGTPYDDIPAYRRLIGRLIYLNTTRPDITYVTQQLSQFLSKPTTNHYNAAIRVLKYLKNSPGRGLFFPRDSSLHILGFSDADWAGCVDTRRSISGQCFFLGKSLISWRTKKQLTVSRSSSEAEYRALAAATCELQWILYLLKDIQIQCSKLPVIYCDNQSALHIAANPVFHERTKHLEIDCHLVREKLQAGVMKLLPVTSQNQVADFFT</sequence>
<reference evidence="3 4" key="1">
    <citation type="journal article" date="2014" name="Am. J. Bot.">
        <title>Genome assembly and annotation for red clover (Trifolium pratense; Fabaceae).</title>
        <authorList>
            <person name="Istvanek J."/>
            <person name="Jaros M."/>
            <person name="Krenek A."/>
            <person name="Repkova J."/>
        </authorList>
    </citation>
    <scope>NUCLEOTIDE SEQUENCE [LARGE SCALE GENOMIC DNA]</scope>
    <source>
        <strain evidence="4">cv. Tatra</strain>
        <tissue evidence="3">Young leaves</tissue>
    </source>
</reference>
<protein>
    <submittedName>
        <fullName evidence="3">Retrovirus-related Pol polyprotein from transposon TNT 1-94</fullName>
    </submittedName>
</protein>
<dbReference type="Pfam" id="PF07727">
    <property type="entry name" value="RVT_2"/>
    <property type="match status" value="1"/>
</dbReference>
<dbReference type="SUPFAM" id="SSF56672">
    <property type="entry name" value="DNA/RNA polymerases"/>
    <property type="match status" value="1"/>
</dbReference>
<feature type="non-terminal residue" evidence="3">
    <location>
        <position position="589"/>
    </location>
</feature>
<accession>A0A2K3LGM3</accession>
<feature type="compositionally biased region" description="Polar residues" evidence="1">
    <location>
        <begin position="19"/>
        <end position="40"/>
    </location>
</feature>
<name>A0A2K3LGM3_TRIPR</name>
<dbReference type="PANTHER" id="PTHR11439">
    <property type="entry name" value="GAG-POL-RELATED RETROTRANSPOSON"/>
    <property type="match status" value="1"/>
</dbReference>
<evidence type="ECO:0000256" key="1">
    <source>
        <dbReference type="SAM" id="MobiDB-lite"/>
    </source>
</evidence>
<evidence type="ECO:0000259" key="2">
    <source>
        <dbReference type="Pfam" id="PF07727"/>
    </source>
</evidence>
<feature type="region of interest" description="Disordered" evidence="1">
    <location>
        <begin position="19"/>
        <end position="44"/>
    </location>
</feature>
<dbReference type="AlphaFoldDB" id="A0A2K3LGM3"/>
<dbReference type="InterPro" id="IPR043502">
    <property type="entry name" value="DNA/RNA_pol_sf"/>
</dbReference>
<dbReference type="PANTHER" id="PTHR11439:SF498">
    <property type="entry name" value="DNAK FAMILY PROTEIN"/>
    <property type="match status" value="1"/>
</dbReference>
<dbReference type="Proteomes" id="UP000236291">
    <property type="component" value="Unassembled WGS sequence"/>
</dbReference>
<dbReference type="EMBL" id="ASHM01032775">
    <property type="protein sequence ID" value="PNX77692.1"/>
    <property type="molecule type" value="Genomic_DNA"/>
</dbReference>
<dbReference type="InterPro" id="IPR013103">
    <property type="entry name" value="RVT_2"/>
</dbReference>
<organism evidence="3 4">
    <name type="scientific">Trifolium pratense</name>
    <name type="common">Red clover</name>
    <dbReference type="NCBI Taxonomy" id="57577"/>
    <lineage>
        <taxon>Eukaryota</taxon>
        <taxon>Viridiplantae</taxon>
        <taxon>Streptophyta</taxon>
        <taxon>Embryophyta</taxon>
        <taxon>Tracheophyta</taxon>
        <taxon>Spermatophyta</taxon>
        <taxon>Magnoliopsida</taxon>
        <taxon>eudicotyledons</taxon>
        <taxon>Gunneridae</taxon>
        <taxon>Pentapetalae</taxon>
        <taxon>rosids</taxon>
        <taxon>fabids</taxon>
        <taxon>Fabales</taxon>
        <taxon>Fabaceae</taxon>
        <taxon>Papilionoideae</taxon>
        <taxon>50 kb inversion clade</taxon>
        <taxon>NPAAA clade</taxon>
        <taxon>Hologalegina</taxon>
        <taxon>IRL clade</taxon>
        <taxon>Trifolieae</taxon>
        <taxon>Trifolium</taxon>
    </lineage>
</organism>
<evidence type="ECO:0000313" key="4">
    <source>
        <dbReference type="Proteomes" id="UP000236291"/>
    </source>
</evidence>
<proteinExistence type="predicted"/>